<dbReference type="Proteomes" id="UP000681594">
    <property type="component" value="Unassembled WGS sequence"/>
</dbReference>
<dbReference type="RefSeq" id="WP_209379781.1">
    <property type="nucleotide sequence ID" value="NZ_JAGIZB010000010.1"/>
</dbReference>
<gene>
    <name evidence="4" type="ORF">J8J14_12200</name>
</gene>
<dbReference type="EMBL" id="JAGIZB010000010">
    <property type="protein sequence ID" value="MBP0445538.1"/>
    <property type="molecule type" value="Genomic_DNA"/>
</dbReference>
<feature type="domain" description="YncI copper-binding" evidence="3">
    <location>
        <begin position="23"/>
        <end position="174"/>
    </location>
</feature>
<proteinExistence type="predicted"/>
<reference evidence="4 5" key="1">
    <citation type="submission" date="2021-03" db="EMBL/GenBank/DDBJ databases">
        <authorList>
            <person name="So Y."/>
        </authorList>
    </citation>
    <scope>NUCLEOTIDE SEQUENCE [LARGE SCALE GENOMIC DNA]</scope>
    <source>
        <strain evidence="4 5">SSH11</strain>
    </source>
</reference>
<dbReference type="Gene3D" id="2.60.40.2230">
    <property type="entry name" value="Uncharacterised protein YcnI-like PF07987, DUF1775"/>
    <property type="match status" value="1"/>
</dbReference>
<dbReference type="CDD" id="cd08545">
    <property type="entry name" value="YcnI_like"/>
    <property type="match status" value="1"/>
</dbReference>
<accession>A0ABS4AG91</accession>
<dbReference type="InterPro" id="IPR012533">
    <property type="entry name" value="YcnI-copper_dom"/>
</dbReference>
<evidence type="ECO:0000313" key="4">
    <source>
        <dbReference type="EMBL" id="MBP0445538.1"/>
    </source>
</evidence>
<sequence length="178" mass="18195">MTLRSITAALALAAGLAAPAAAHVVLDQAEAPAGSYVRLAIRVGHGCGGAATTALRITVPPELQGARPMPHPGWTVSAGGAEERAGHGSHAGHAAHHGGHHAAASPGEIAWTGGRLDDAFFDEFVLLVRTPAEAGGVLAFPVVQECEGGKVARWVERAANPGERVAYPVPLLRVVPKR</sequence>
<dbReference type="Pfam" id="PF07987">
    <property type="entry name" value="DUF1775"/>
    <property type="match status" value="1"/>
</dbReference>
<evidence type="ECO:0000256" key="2">
    <source>
        <dbReference type="SAM" id="SignalP"/>
    </source>
</evidence>
<protein>
    <submittedName>
        <fullName evidence="4">YcnI family protein</fullName>
    </submittedName>
</protein>
<evidence type="ECO:0000313" key="5">
    <source>
        <dbReference type="Proteomes" id="UP000681594"/>
    </source>
</evidence>
<keyword evidence="5" id="KW-1185">Reference proteome</keyword>
<comment type="caution">
    <text evidence="4">The sequence shown here is derived from an EMBL/GenBank/DDBJ whole genome shotgun (WGS) entry which is preliminary data.</text>
</comment>
<organism evidence="4 5">
    <name type="scientific">Pararoseomonas baculiformis</name>
    <dbReference type="NCBI Taxonomy" id="2820812"/>
    <lineage>
        <taxon>Bacteria</taxon>
        <taxon>Pseudomonadati</taxon>
        <taxon>Pseudomonadota</taxon>
        <taxon>Alphaproteobacteria</taxon>
        <taxon>Acetobacterales</taxon>
        <taxon>Acetobacteraceae</taxon>
        <taxon>Pararoseomonas</taxon>
    </lineage>
</organism>
<keyword evidence="2" id="KW-0732">Signal</keyword>
<evidence type="ECO:0000259" key="3">
    <source>
        <dbReference type="Pfam" id="PF07987"/>
    </source>
</evidence>
<evidence type="ECO:0000256" key="1">
    <source>
        <dbReference type="SAM" id="MobiDB-lite"/>
    </source>
</evidence>
<feature type="chain" id="PRO_5047132963" evidence="2">
    <location>
        <begin position="23"/>
        <end position="178"/>
    </location>
</feature>
<name>A0ABS4AG91_9PROT</name>
<dbReference type="InterPro" id="IPR038507">
    <property type="entry name" value="YcnI-like_sf"/>
</dbReference>
<feature type="region of interest" description="Disordered" evidence="1">
    <location>
        <begin position="77"/>
        <end position="105"/>
    </location>
</feature>
<feature type="signal peptide" evidence="2">
    <location>
        <begin position="1"/>
        <end position="22"/>
    </location>
</feature>